<evidence type="ECO:0000313" key="9">
    <source>
        <dbReference type="EMBL" id="MBA0124459.1"/>
    </source>
</evidence>
<dbReference type="PRINTS" id="PR00411">
    <property type="entry name" value="PNDRDTASEI"/>
</dbReference>
<proteinExistence type="inferred from homology"/>
<keyword evidence="3 5" id="KW-0274">FAD</keyword>
<protein>
    <submittedName>
        <fullName evidence="9">NAD(P)/FAD-dependent oxidoreductase</fullName>
    </submittedName>
</protein>
<sequence>MNEAGDAEYDVIVLGGGAVGENAAARPVGHGLSAAVVEEHLLGGECSYYACMPSKALLRPGEVLDAVRRVPGAREAVTGEIDTAEALRRRDKLTSGWDDSGQEDWVRGEGIALYRGHGRLVGEREIEVTDESGGTSRLRATRAVVLATGSRAAVPPIDGLRETRTWDSRDITTAKEVPERLVILGGGVVGVEMAQAWRSLGSREVTLIEMADRLLGPEEPFVGAELADALRESGVDVRTGTQATGVRRPADDAPVTVTTSDGAEVTADELVVAVGRAPITEDIGLETVGLEPGKYVLTDDQLRVLGVDGDWLYAVGDCNGRNLLTHMGKYQARVAGDVIAGKSAVAHSDHNATPRVVFTTPLVGAVGLTEATARERGHRVVTVTHDTGAVAGAVTKGGGLSGTSKLVIDDDRRIVLGATFTGPAADELVHGATIAVAGEVPVDRLWHAVPSFPTVSEVWLRLLEKYGL</sequence>
<dbReference type="RefSeq" id="WP_180891321.1">
    <property type="nucleotide sequence ID" value="NZ_JACCKD010000001.1"/>
</dbReference>
<name>A0A838A7Y3_9PSEU</name>
<gene>
    <name evidence="9" type="ORF">H0B56_02765</name>
</gene>
<feature type="disulfide bond" description="Redox-active" evidence="6">
    <location>
        <begin position="46"/>
        <end position="51"/>
    </location>
</feature>
<dbReference type="Gene3D" id="3.30.390.30">
    <property type="match status" value="1"/>
</dbReference>
<dbReference type="SUPFAM" id="SSF51905">
    <property type="entry name" value="FAD/NAD(P)-binding domain"/>
    <property type="match status" value="1"/>
</dbReference>
<feature type="binding site" evidence="5">
    <location>
        <position position="55"/>
    </location>
    <ligand>
        <name>FAD</name>
        <dbReference type="ChEBI" id="CHEBI:57692"/>
    </ligand>
</feature>
<dbReference type="Pfam" id="PF07992">
    <property type="entry name" value="Pyr_redox_2"/>
    <property type="match status" value="1"/>
</dbReference>
<dbReference type="PIRSF" id="PIRSF000350">
    <property type="entry name" value="Mercury_reductase_MerA"/>
    <property type="match status" value="1"/>
</dbReference>
<dbReference type="Proteomes" id="UP000582974">
    <property type="component" value="Unassembled WGS sequence"/>
</dbReference>
<evidence type="ECO:0000256" key="1">
    <source>
        <dbReference type="ARBA" id="ARBA00007532"/>
    </source>
</evidence>
<dbReference type="SUPFAM" id="SSF55424">
    <property type="entry name" value="FAD/NAD-linked reductases, dimerisation (C-terminal) domain"/>
    <property type="match status" value="1"/>
</dbReference>
<dbReference type="InterPro" id="IPR004099">
    <property type="entry name" value="Pyr_nucl-diS_OxRdtase_dimer"/>
</dbReference>
<dbReference type="PANTHER" id="PTHR22912">
    <property type="entry name" value="DISULFIDE OXIDOREDUCTASE"/>
    <property type="match status" value="1"/>
</dbReference>
<evidence type="ECO:0000259" key="7">
    <source>
        <dbReference type="Pfam" id="PF02852"/>
    </source>
</evidence>
<evidence type="ECO:0000256" key="6">
    <source>
        <dbReference type="PIRSR" id="PIRSR000350-4"/>
    </source>
</evidence>
<dbReference type="Gene3D" id="3.50.50.60">
    <property type="entry name" value="FAD/NAD(P)-binding domain"/>
    <property type="match status" value="2"/>
</dbReference>
<keyword evidence="4 5" id="KW-0520">NAD</keyword>
<reference evidence="9 10" key="1">
    <citation type="submission" date="2020-07" db="EMBL/GenBank/DDBJ databases">
        <title>Genome of Haloechinothrix sp.</title>
        <authorList>
            <person name="Tang S.-K."/>
            <person name="Yang L."/>
            <person name="Zhu W.-Y."/>
        </authorList>
    </citation>
    <scope>NUCLEOTIDE SEQUENCE [LARGE SCALE GENOMIC DNA]</scope>
    <source>
        <strain evidence="9 10">YIM 98757</strain>
    </source>
</reference>
<feature type="binding site" evidence="5">
    <location>
        <position position="118"/>
    </location>
    <ligand>
        <name>FAD</name>
        <dbReference type="ChEBI" id="CHEBI:57692"/>
    </ligand>
</feature>
<evidence type="ECO:0000256" key="2">
    <source>
        <dbReference type="ARBA" id="ARBA00022630"/>
    </source>
</evidence>
<feature type="binding site" evidence="5">
    <location>
        <position position="275"/>
    </location>
    <ligand>
        <name>NAD(+)</name>
        <dbReference type="ChEBI" id="CHEBI:57540"/>
    </ligand>
</feature>
<dbReference type="InterPro" id="IPR050151">
    <property type="entry name" value="Class-I_Pyr_Nuc-Dis_Oxidored"/>
</dbReference>
<dbReference type="InterPro" id="IPR016156">
    <property type="entry name" value="FAD/NAD-linked_Rdtase_dimer_sf"/>
</dbReference>
<dbReference type="InterPro" id="IPR023753">
    <property type="entry name" value="FAD/NAD-binding_dom"/>
</dbReference>
<dbReference type="PANTHER" id="PTHR22912:SF151">
    <property type="entry name" value="DIHYDROLIPOYL DEHYDROGENASE, MITOCHONDRIAL"/>
    <property type="match status" value="1"/>
</dbReference>
<accession>A0A838A7Y3</accession>
<comment type="caution">
    <text evidence="9">The sequence shown here is derived from an EMBL/GenBank/DDBJ whole genome shotgun (WGS) entry which is preliminary data.</text>
</comment>
<feature type="domain" description="FAD/NAD(P)-binding" evidence="8">
    <location>
        <begin position="9"/>
        <end position="325"/>
    </location>
</feature>
<dbReference type="PRINTS" id="PR00368">
    <property type="entry name" value="FADPNR"/>
</dbReference>
<dbReference type="InterPro" id="IPR001100">
    <property type="entry name" value="Pyr_nuc-diS_OxRdtase"/>
</dbReference>
<dbReference type="GO" id="GO:0006103">
    <property type="term" value="P:2-oxoglutarate metabolic process"/>
    <property type="evidence" value="ECO:0007669"/>
    <property type="project" value="TreeGrafter"/>
</dbReference>
<comment type="cofactor">
    <cofactor evidence="5">
        <name>FAD</name>
        <dbReference type="ChEBI" id="CHEBI:57692"/>
    </cofactor>
    <text evidence="5">Binds 1 FAD per subunit.</text>
</comment>
<keyword evidence="10" id="KW-1185">Reference proteome</keyword>
<evidence type="ECO:0000313" key="10">
    <source>
        <dbReference type="Proteomes" id="UP000582974"/>
    </source>
</evidence>
<keyword evidence="2" id="KW-0285">Flavoprotein</keyword>
<dbReference type="Pfam" id="PF02852">
    <property type="entry name" value="Pyr_redox_dim"/>
    <property type="match status" value="1"/>
</dbReference>
<feature type="binding site" evidence="5">
    <location>
        <position position="209"/>
    </location>
    <ligand>
        <name>NAD(+)</name>
        <dbReference type="ChEBI" id="CHEBI:57540"/>
    </ligand>
</feature>
<evidence type="ECO:0000256" key="3">
    <source>
        <dbReference type="ARBA" id="ARBA00022827"/>
    </source>
</evidence>
<evidence type="ECO:0000256" key="4">
    <source>
        <dbReference type="ARBA" id="ARBA00023027"/>
    </source>
</evidence>
<feature type="domain" description="Pyridine nucleotide-disulphide oxidoreductase dimerisation" evidence="7">
    <location>
        <begin position="353"/>
        <end position="459"/>
    </location>
</feature>
<dbReference type="EMBL" id="JACCKD010000001">
    <property type="protein sequence ID" value="MBA0124459.1"/>
    <property type="molecule type" value="Genomic_DNA"/>
</dbReference>
<dbReference type="InterPro" id="IPR036188">
    <property type="entry name" value="FAD/NAD-bd_sf"/>
</dbReference>
<feature type="binding site" evidence="5">
    <location>
        <position position="317"/>
    </location>
    <ligand>
        <name>FAD</name>
        <dbReference type="ChEBI" id="CHEBI:57692"/>
    </ligand>
</feature>
<keyword evidence="5" id="KW-0547">Nucleotide-binding</keyword>
<dbReference type="GO" id="GO:0004148">
    <property type="term" value="F:dihydrolipoyl dehydrogenase (NADH) activity"/>
    <property type="evidence" value="ECO:0007669"/>
    <property type="project" value="TreeGrafter"/>
</dbReference>
<dbReference type="GO" id="GO:0050660">
    <property type="term" value="F:flavin adenine dinucleotide binding"/>
    <property type="evidence" value="ECO:0007669"/>
    <property type="project" value="TreeGrafter"/>
</dbReference>
<organism evidence="9 10">
    <name type="scientific">Haloechinothrix aidingensis</name>
    <dbReference type="NCBI Taxonomy" id="2752311"/>
    <lineage>
        <taxon>Bacteria</taxon>
        <taxon>Bacillati</taxon>
        <taxon>Actinomycetota</taxon>
        <taxon>Actinomycetes</taxon>
        <taxon>Pseudonocardiales</taxon>
        <taxon>Pseudonocardiaceae</taxon>
        <taxon>Haloechinothrix</taxon>
    </lineage>
</organism>
<feature type="binding site" evidence="5">
    <location>
        <begin position="185"/>
        <end position="192"/>
    </location>
    <ligand>
        <name>NAD(+)</name>
        <dbReference type="ChEBI" id="CHEBI:57540"/>
    </ligand>
</feature>
<dbReference type="AlphaFoldDB" id="A0A838A7Y3"/>
<evidence type="ECO:0000256" key="5">
    <source>
        <dbReference type="PIRSR" id="PIRSR000350-3"/>
    </source>
</evidence>
<feature type="binding site" evidence="5">
    <location>
        <begin position="148"/>
        <end position="150"/>
    </location>
    <ligand>
        <name>FAD</name>
        <dbReference type="ChEBI" id="CHEBI:57692"/>
    </ligand>
</feature>
<comment type="similarity">
    <text evidence="1">Belongs to the class-I pyridine nucleotide-disulfide oxidoreductase family.</text>
</comment>
<evidence type="ECO:0000259" key="8">
    <source>
        <dbReference type="Pfam" id="PF07992"/>
    </source>
</evidence>